<dbReference type="InterPro" id="IPR040680">
    <property type="entry name" value="DUF5643"/>
</dbReference>
<gene>
    <name evidence="2" type="ORF">ACFQ3J_08500</name>
</gene>
<feature type="domain" description="DUF5643" evidence="1">
    <location>
        <begin position="144"/>
        <end position="243"/>
    </location>
</feature>
<organism evidence="2 3">
    <name type="scientific">Paenibacillus provencensis</name>
    <dbReference type="NCBI Taxonomy" id="441151"/>
    <lineage>
        <taxon>Bacteria</taxon>
        <taxon>Bacillati</taxon>
        <taxon>Bacillota</taxon>
        <taxon>Bacilli</taxon>
        <taxon>Bacillales</taxon>
        <taxon>Paenibacillaceae</taxon>
        <taxon>Paenibacillus</taxon>
    </lineage>
</organism>
<comment type="caution">
    <text evidence="2">The sequence shown here is derived from an EMBL/GenBank/DDBJ whole genome shotgun (WGS) entry which is preliminary data.</text>
</comment>
<protein>
    <submittedName>
        <fullName evidence="2">DUF5643 domain-containing protein</fullName>
    </submittedName>
</protein>
<evidence type="ECO:0000259" key="1">
    <source>
        <dbReference type="Pfam" id="PF18705"/>
    </source>
</evidence>
<dbReference type="Pfam" id="PF18705">
    <property type="entry name" value="DUF5643"/>
    <property type="match status" value="1"/>
</dbReference>
<reference evidence="3" key="1">
    <citation type="journal article" date="2019" name="Int. J. Syst. Evol. Microbiol.">
        <title>The Global Catalogue of Microorganisms (GCM) 10K type strain sequencing project: providing services to taxonomists for standard genome sequencing and annotation.</title>
        <authorList>
            <consortium name="The Broad Institute Genomics Platform"/>
            <consortium name="The Broad Institute Genome Sequencing Center for Infectious Disease"/>
            <person name="Wu L."/>
            <person name="Ma J."/>
        </authorList>
    </citation>
    <scope>NUCLEOTIDE SEQUENCE [LARGE SCALE GENOMIC DNA]</scope>
    <source>
        <strain evidence="3">CCUG 53519</strain>
    </source>
</reference>
<name>A0ABW3PU65_9BACL</name>
<keyword evidence="3" id="KW-1185">Reference proteome</keyword>
<dbReference type="RefSeq" id="WP_251583581.1">
    <property type="nucleotide sequence ID" value="NZ_JBHTKX010000001.1"/>
</dbReference>
<proteinExistence type="predicted"/>
<dbReference type="EMBL" id="JBHTKX010000001">
    <property type="protein sequence ID" value="MFD1128210.1"/>
    <property type="molecule type" value="Genomic_DNA"/>
</dbReference>
<sequence>MQKYIEVIDYDQNFMLAAQHDLLQELHVSDTSGEYELAVGGIIADEEEAVILYSVSGPDLKEHQDATDAIELIIDEDAPHSIGYGHTSLNEDETIIYQSIQLNMEHGELLPNELKLEMNINEQPLEVTFPVDHSRFAGMREHMDINKTIVIDNQTLTFHDMEITPLQTMIRMETDTENTKNINHLNGFRLTDNKGNHWAEISNGTNGSGDISSGSYIAYMDSIYFDKPDHLSIMLDGVSLSDKNLEFVLNTDTLEMVEAPDHRLKIAEIDRNQDYVYIQLEYNDPEESFNKPPYRVLRLLKEDSVFTDAAGIKYKITGSPQSAFSFGDNRTTLLYMVNIPNEDYEQPLTFEINEYPGKVDQKIEIPVY</sequence>
<accession>A0ABW3PU65</accession>
<dbReference type="Proteomes" id="UP001597169">
    <property type="component" value="Unassembled WGS sequence"/>
</dbReference>
<evidence type="ECO:0000313" key="2">
    <source>
        <dbReference type="EMBL" id="MFD1128210.1"/>
    </source>
</evidence>
<evidence type="ECO:0000313" key="3">
    <source>
        <dbReference type="Proteomes" id="UP001597169"/>
    </source>
</evidence>